<comment type="caution">
    <text evidence="1">The sequence shown here is derived from an EMBL/GenBank/DDBJ whole genome shotgun (WGS) entry which is preliminary data.</text>
</comment>
<dbReference type="EMBL" id="RXLP01000021">
    <property type="protein sequence ID" value="TCD54029.1"/>
    <property type="molecule type" value="Genomic_DNA"/>
</dbReference>
<proteinExistence type="predicted"/>
<evidence type="ECO:0000313" key="2">
    <source>
        <dbReference type="Proteomes" id="UP000291289"/>
    </source>
</evidence>
<dbReference type="OrthoDB" id="3522185at2"/>
<dbReference type="Proteomes" id="UP000291289">
    <property type="component" value="Unassembled WGS sequence"/>
</dbReference>
<dbReference type="AlphaFoldDB" id="A0A4V2MUA1"/>
<accession>A0A4V2MUA1</accession>
<dbReference type="RefSeq" id="WP_131284267.1">
    <property type="nucleotide sequence ID" value="NZ_RXLP01000021.1"/>
</dbReference>
<protein>
    <submittedName>
        <fullName evidence="1">Uncharacterized protein</fullName>
    </submittedName>
</protein>
<keyword evidence="2" id="KW-1185">Reference proteome</keyword>
<gene>
    <name evidence="1" type="ORF">EJ419_05030</name>
</gene>
<organism evidence="1 2">
    <name type="scientific">Alloscardovia theropitheci</name>
    <dbReference type="NCBI Taxonomy" id="2496842"/>
    <lineage>
        <taxon>Bacteria</taxon>
        <taxon>Bacillati</taxon>
        <taxon>Actinomycetota</taxon>
        <taxon>Actinomycetes</taxon>
        <taxon>Bifidobacteriales</taxon>
        <taxon>Bifidobacteriaceae</taxon>
        <taxon>Alloscardovia</taxon>
    </lineage>
</organism>
<reference evidence="1 2" key="1">
    <citation type="submission" date="2018-12" db="EMBL/GenBank/DDBJ databases">
        <title>Alloscrdovia theropitheci sp. nov: a novel taxon from the feces of the bleeding-herat monkey (Theropithecus geleda).</title>
        <authorList>
            <person name="Modesto M."/>
        </authorList>
    </citation>
    <scope>NUCLEOTIDE SEQUENCE [LARGE SCALE GENOMIC DNA]</scope>
    <source>
        <strain evidence="1 2">GLDI4/2</strain>
    </source>
</reference>
<evidence type="ECO:0000313" key="1">
    <source>
        <dbReference type="EMBL" id="TCD54029.1"/>
    </source>
</evidence>
<name>A0A4V2MUA1_9BIFI</name>
<sequence>MGSVQYALTLPEQWNQFELTDDNISEVARKNTDNLISTIPALAKNRAKIYSFWHSQLQHARSVGIRHVASYFEQADDKPVIALMQVQIMPLPPVEADSTVLDTLYDAFNRVEPERPELPDIAIIQQDNIGKGVRCVAREFLSQDAGEQNTEVIMMRTIFPLQTCAFGLNFMTPNVGEALPLCELFELITSTLDVQESVEE</sequence>